<evidence type="ECO:0000313" key="2">
    <source>
        <dbReference type="Proteomes" id="UP000886523"/>
    </source>
</evidence>
<comment type="caution">
    <text evidence="1">The sequence shown here is derived from an EMBL/GenBank/DDBJ whole genome shotgun (WGS) entry which is preliminary data.</text>
</comment>
<protein>
    <submittedName>
        <fullName evidence="1">Uncharacterized protein</fullName>
    </submittedName>
</protein>
<sequence>MKSRTPGAEEVLSMVARDATNKVVRMEGLYQSGAPKVLFTYRSSEDIKQHVVGCDADIGGRSTTRLDLSPD</sequence>
<dbReference type="Proteomes" id="UP000886523">
    <property type="component" value="Unassembled WGS sequence"/>
</dbReference>
<gene>
    <name evidence="1" type="ORF">BS47DRAFT_279714</name>
</gene>
<dbReference type="OrthoDB" id="42561at2759"/>
<name>A0A9P6DQS1_9AGAM</name>
<keyword evidence="2" id="KW-1185">Reference proteome</keyword>
<accession>A0A9P6DQS1</accession>
<reference evidence="1" key="1">
    <citation type="journal article" date="2020" name="Nat. Commun.">
        <title>Large-scale genome sequencing of mycorrhizal fungi provides insights into the early evolution of symbiotic traits.</title>
        <authorList>
            <person name="Miyauchi S."/>
            <person name="Kiss E."/>
            <person name="Kuo A."/>
            <person name="Drula E."/>
            <person name="Kohler A."/>
            <person name="Sanchez-Garcia M."/>
            <person name="Morin E."/>
            <person name="Andreopoulos B."/>
            <person name="Barry K.W."/>
            <person name="Bonito G."/>
            <person name="Buee M."/>
            <person name="Carver A."/>
            <person name="Chen C."/>
            <person name="Cichocki N."/>
            <person name="Clum A."/>
            <person name="Culley D."/>
            <person name="Crous P.W."/>
            <person name="Fauchery L."/>
            <person name="Girlanda M."/>
            <person name="Hayes R.D."/>
            <person name="Keri Z."/>
            <person name="LaButti K."/>
            <person name="Lipzen A."/>
            <person name="Lombard V."/>
            <person name="Magnuson J."/>
            <person name="Maillard F."/>
            <person name="Murat C."/>
            <person name="Nolan M."/>
            <person name="Ohm R.A."/>
            <person name="Pangilinan J."/>
            <person name="Pereira M.F."/>
            <person name="Perotto S."/>
            <person name="Peter M."/>
            <person name="Pfister S."/>
            <person name="Riley R."/>
            <person name="Sitrit Y."/>
            <person name="Stielow J.B."/>
            <person name="Szollosi G."/>
            <person name="Zifcakova L."/>
            <person name="Stursova M."/>
            <person name="Spatafora J.W."/>
            <person name="Tedersoo L."/>
            <person name="Vaario L.M."/>
            <person name="Yamada A."/>
            <person name="Yan M."/>
            <person name="Wang P."/>
            <person name="Xu J."/>
            <person name="Bruns T."/>
            <person name="Baldrian P."/>
            <person name="Vilgalys R."/>
            <person name="Dunand C."/>
            <person name="Henrissat B."/>
            <person name="Grigoriev I.V."/>
            <person name="Hibbett D."/>
            <person name="Nagy L.G."/>
            <person name="Martin F.M."/>
        </authorList>
    </citation>
    <scope>NUCLEOTIDE SEQUENCE</scope>
    <source>
        <strain evidence="1">UP504</strain>
    </source>
</reference>
<evidence type="ECO:0000313" key="1">
    <source>
        <dbReference type="EMBL" id="KAF9507698.1"/>
    </source>
</evidence>
<proteinExistence type="predicted"/>
<organism evidence="1 2">
    <name type="scientific">Hydnum rufescens UP504</name>
    <dbReference type="NCBI Taxonomy" id="1448309"/>
    <lineage>
        <taxon>Eukaryota</taxon>
        <taxon>Fungi</taxon>
        <taxon>Dikarya</taxon>
        <taxon>Basidiomycota</taxon>
        <taxon>Agaricomycotina</taxon>
        <taxon>Agaricomycetes</taxon>
        <taxon>Cantharellales</taxon>
        <taxon>Hydnaceae</taxon>
        <taxon>Hydnum</taxon>
    </lineage>
</organism>
<dbReference type="EMBL" id="MU129074">
    <property type="protein sequence ID" value="KAF9507698.1"/>
    <property type="molecule type" value="Genomic_DNA"/>
</dbReference>
<dbReference type="AlphaFoldDB" id="A0A9P6DQS1"/>